<feature type="compositionally biased region" description="Polar residues" evidence="1">
    <location>
        <begin position="351"/>
        <end position="381"/>
    </location>
</feature>
<feature type="compositionally biased region" description="Polar residues" evidence="1">
    <location>
        <begin position="248"/>
        <end position="257"/>
    </location>
</feature>
<feature type="compositionally biased region" description="Low complexity" evidence="1">
    <location>
        <begin position="335"/>
        <end position="350"/>
    </location>
</feature>
<dbReference type="Pfam" id="PF19050">
    <property type="entry name" value="PhoD_2"/>
    <property type="match status" value="1"/>
</dbReference>
<feature type="compositionally biased region" description="Low complexity" evidence="1">
    <location>
        <begin position="40"/>
        <end position="53"/>
    </location>
</feature>
<dbReference type="Gene3D" id="3.60.21.70">
    <property type="entry name" value="PhoD-like phosphatase"/>
    <property type="match status" value="1"/>
</dbReference>
<dbReference type="GeneID" id="25372375"/>
<organism evidence="3 4">
    <name type="scientific">Aureobasidium subglaciale (strain EXF-2481)</name>
    <name type="common">Aureobasidium pullulans var. subglaciale</name>
    <dbReference type="NCBI Taxonomy" id="1043005"/>
    <lineage>
        <taxon>Eukaryota</taxon>
        <taxon>Fungi</taxon>
        <taxon>Dikarya</taxon>
        <taxon>Ascomycota</taxon>
        <taxon>Pezizomycotina</taxon>
        <taxon>Dothideomycetes</taxon>
        <taxon>Dothideomycetidae</taxon>
        <taxon>Dothideales</taxon>
        <taxon>Saccotheciaceae</taxon>
        <taxon>Aureobasidium</taxon>
    </lineage>
</organism>
<dbReference type="CDD" id="cd00201">
    <property type="entry name" value="WW"/>
    <property type="match status" value="1"/>
</dbReference>
<gene>
    <name evidence="3" type="ORF">AUEXF2481DRAFT_9559</name>
</gene>
<dbReference type="Proteomes" id="UP000030641">
    <property type="component" value="Unassembled WGS sequence"/>
</dbReference>
<feature type="compositionally biased region" description="Basic and acidic residues" evidence="1">
    <location>
        <begin position="137"/>
        <end position="152"/>
    </location>
</feature>
<dbReference type="OrthoDB" id="2419400at2759"/>
<dbReference type="InParanoid" id="A0A074XXW4"/>
<reference evidence="3 4" key="1">
    <citation type="journal article" date="2014" name="BMC Genomics">
        <title>Genome sequencing of four Aureobasidium pullulans varieties: biotechnological potential, stress tolerance, and description of new species.</title>
        <authorList>
            <person name="Gostin Ar C."/>
            <person name="Ohm R.A."/>
            <person name="Kogej T."/>
            <person name="Sonjak S."/>
            <person name="Turk M."/>
            <person name="Zajc J."/>
            <person name="Zalar P."/>
            <person name="Grube M."/>
            <person name="Sun H."/>
            <person name="Han J."/>
            <person name="Sharma A."/>
            <person name="Chiniquy J."/>
            <person name="Ngan C.Y."/>
            <person name="Lipzen A."/>
            <person name="Barry K."/>
            <person name="Grigoriev I.V."/>
            <person name="Gunde-Cimerman N."/>
        </authorList>
    </citation>
    <scope>NUCLEOTIDE SEQUENCE [LARGE SCALE GENOMIC DNA]</scope>
    <source>
        <strain evidence="3 4">EXF-2481</strain>
    </source>
</reference>
<evidence type="ECO:0000259" key="2">
    <source>
        <dbReference type="PROSITE" id="PS50020"/>
    </source>
</evidence>
<dbReference type="Pfam" id="PF00397">
    <property type="entry name" value="WW"/>
    <property type="match status" value="1"/>
</dbReference>
<dbReference type="PANTHER" id="PTHR46689:SF2">
    <property type="entry name" value="WW DOMAIN PROTEIN (AFU_ORTHOLOGUE AFUA_6G06520)"/>
    <property type="match status" value="1"/>
</dbReference>
<dbReference type="InterPro" id="IPR043904">
    <property type="entry name" value="PhoD_2-like"/>
</dbReference>
<keyword evidence="4" id="KW-1185">Reference proteome</keyword>
<dbReference type="Gene3D" id="2.20.70.10">
    <property type="match status" value="1"/>
</dbReference>
<dbReference type="InterPro" id="IPR038607">
    <property type="entry name" value="PhoD-like_sf"/>
</dbReference>
<dbReference type="FunFam" id="2.20.70.10:FF:000028">
    <property type="entry name" value="WW domain-containing protein"/>
    <property type="match status" value="1"/>
</dbReference>
<dbReference type="EMBL" id="KL584794">
    <property type="protein sequence ID" value="KEQ90315.1"/>
    <property type="molecule type" value="Genomic_DNA"/>
</dbReference>
<dbReference type="PROSITE" id="PS50020">
    <property type="entry name" value="WW_DOMAIN_2"/>
    <property type="match status" value="1"/>
</dbReference>
<proteinExistence type="predicted"/>
<sequence>MDGAHGYQNSGDFHFQKPPKTPEPETPTVGPLRIHKVNHSASTTSTTSSPSRTSSEEAEVDGTSQTRFRSPPYPDDRPRPLHAAAGAQRQGTPEVKSPTMRRQSSARAKFGAHDPNRPTVSGYAGTPPPSLTPGVIGDRDKLVPEVPGKEKAVDDDDDGLFQRLPPKPTMPAVPVGDEGLAQSTFQQYYPPPTAATLQPPSAGVNRLSSSASTSTTRAQRGSPPPPETPILGRPVGTFDTAYPYAQTAAASRTNQYANPAARPPTMSPSQHPVEVPRPWTPTEQPGSYPHGPPVAFQGDTEVPPATNYQNPTIASYQSPPQPSQNRGYQGSPFHPTQQFVTPPVPQFGVPITQSSSPAQPAQYLQSPQNNQPGSRMSFSPQTHPLEQDIQRLQVGDEPPPAYSSVSQQRLFSGAASQAYLNDKRLSNASLPSTASSSQDPNVRRHPAFANDLSQPVVQQPVVQQPVASTQHTALTPIQITSPSPGASITPASPPPLPEGWIAHLDQNSGQYYYIHLPTQSTQWEFPKGPTPLNLQEPLSPTGTFANPMASPAMNAFNQPLASPGFPPQTASYHRDSIMSMNNLASPTVAGFTGPPPTAGVDMYKVVPTNGVYFGPYLRYTNIDLERGLWLGSILLVTDMPQPPTIHIHQTTDLSPNPRQLKANPIYQHQRWTFYRYDVDLVMDDQDTKWTYAITSHLGCTRYEFLVAGRYETSWRFVSHSGNDFALNVSANERARLGGIGPMWKDVLQKHVECGGFHAQLGLGGQIFGDRLWKEVPTLRQWTAMSGKENRKNEAWSAKLEDDVSHAYFHYYSSHFDQPHVREAFAQIPHVLTLDDNDIFDGYGSYPEYMQQSNMFKNIGRIGIDMYLLFQHHTTHEILRNVSGELDLFTVTGTGWHFIKYLGPAVVVVGPDTRSERDSHRVMAGPTYQGLFPKVATLPPSVQHCIWMIPVPLLYPRLETAEHIAHTMATGKKAVTGTFNMLGRMTSSVAGVVGAKGVVGDGFSSIKKAVGKSGLMSSVLSPFGEIDMLDELRDMWTHESKDLERTYMIRTLQGIAHNKSLRMTFLSGSTNACGAALVHDPSHPGDHKTMYQIITSSIVNAPPPSYVLRLLNSNPKQPIYIPQNGQRSAGPHQTPQTVDTQEEMMEIFVADVNGTPREMKRLMGRRNYVAMVAYDPENVRGSHGSIAPNGKTTSRLSLAADFMVQNEGAYAAPVKYGPVIIPSLEFGR</sequence>
<dbReference type="SUPFAM" id="SSF51045">
    <property type="entry name" value="WW domain"/>
    <property type="match status" value="1"/>
</dbReference>
<dbReference type="PANTHER" id="PTHR46689">
    <property type="entry name" value="MEMBRANE PROTEIN, PUTATIVE-RELATED"/>
    <property type="match status" value="1"/>
</dbReference>
<dbReference type="InterPro" id="IPR036020">
    <property type="entry name" value="WW_dom_sf"/>
</dbReference>
<feature type="region of interest" description="Disordered" evidence="1">
    <location>
        <begin position="1"/>
        <end position="381"/>
    </location>
</feature>
<dbReference type="HOGENOM" id="CLU_003963_1_0_1"/>
<dbReference type="OMA" id="NPYPEYH"/>
<dbReference type="RefSeq" id="XP_013338773.1">
    <property type="nucleotide sequence ID" value="XM_013483319.1"/>
</dbReference>
<evidence type="ECO:0000313" key="4">
    <source>
        <dbReference type="Proteomes" id="UP000030641"/>
    </source>
</evidence>
<dbReference type="PROSITE" id="PS01159">
    <property type="entry name" value="WW_DOMAIN_1"/>
    <property type="match status" value="1"/>
</dbReference>
<dbReference type="SMART" id="SM00456">
    <property type="entry name" value="WW"/>
    <property type="match status" value="1"/>
</dbReference>
<dbReference type="InterPro" id="IPR018946">
    <property type="entry name" value="PhoD-like_MPP"/>
</dbReference>
<dbReference type="CDD" id="cd07389">
    <property type="entry name" value="MPP_PhoD"/>
    <property type="match status" value="1"/>
</dbReference>
<evidence type="ECO:0000256" key="1">
    <source>
        <dbReference type="SAM" id="MobiDB-lite"/>
    </source>
</evidence>
<dbReference type="AlphaFoldDB" id="A0A074XXW4"/>
<dbReference type="STRING" id="1043005.A0A074XXW4"/>
<dbReference type="GO" id="GO:0016020">
    <property type="term" value="C:membrane"/>
    <property type="evidence" value="ECO:0007669"/>
    <property type="project" value="TreeGrafter"/>
</dbReference>
<accession>A0A074XXW4</accession>
<feature type="compositionally biased region" description="Polar residues" evidence="1">
    <location>
        <begin position="306"/>
        <end position="328"/>
    </location>
</feature>
<protein>
    <recommendedName>
        <fullName evidence="2">WW domain-containing protein</fullName>
    </recommendedName>
</protein>
<name>A0A074XXW4_AURSE</name>
<dbReference type="InterPro" id="IPR001202">
    <property type="entry name" value="WW_dom"/>
</dbReference>
<evidence type="ECO:0000313" key="3">
    <source>
        <dbReference type="EMBL" id="KEQ90315.1"/>
    </source>
</evidence>
<feature type="domain" description="WW" evidence="2">
    <location>
        <begin position="494"/>
        <end position="528"/>
    </location>
</feature>